<feature type="signal peptide" evidence="2">
    <location>
        <begin position="1"/>
        <end position="19"/>
    </location>
</feature>
<evidence type="ECO:0000256" key="2">
    <source>
        <dbReference type="SAM" id="SignalP"/>
    </source>
</evidence>
<feature type="transmembrane region" description="Helical" evidence="1">
    <location>
        <begin position="669"/>
        <end position="696"/>
    </location>
</feature>
<reference evidence="3" key="1">
    <citation type="submission" date="2021-06" db="EMBL/GenBank/DDBJ databases">
        <authorList>
            <person name="Hodson N. C."/>
            <person name="Mongue J. A."/>
            <person name="Jaron S. K."/>
        </authorList>
    </citation>
    <scope>NUCLEOTIDE SEQUENCE</scope>
</reference>
<keyword evidence="4" id="KW-1185">Reference proteome</keyword>
<accession>A0A8J2LTU8</accession>
<gene>
    <name evidence="3" type="ORF">AFUS01_LOCUS45707</name>
</gene>
<dbReference type="Proteomes" id="UP000708208">
    <property type="component" value="Unassembled WGS sequence"/>
</dbReference>
<comment type="caution">
    <text evidence="3">The sequence shown here is derived from an EMBL/GenBank/DDBJ whole genome shotgun (WGS) entry which is preliminary data.</text>
</comment>
<protein>
    <submittedName>
        <fullName evidence="3">Uncharacterized protein</fullName>
    </submittedName>
</protein>
<keyword evidence="1" id="KW-0812">Transmembrane</keyword>
<evidence type="ECO:0000313" key="4">
    <source>
        <dbReference type="Proteomes" id="UP000708208"/>
    </source>
</evidence>
<evidence type="ECO:0000256" key="1">
    <source>
        <dbReference type="SAM" id="Phobius"/>
    </source>
</evidence>
<proteinExistence type="predicted"/>
<feature type="chain" id="PRO_5035144301" evidence="2">
    <location>
        <begin position="20"/>
        <end position="709"/>
    </location>
</feature>
<keyword evidence="2" id="KW-0732">Signal</keyword>
<name>A0A8J2LTU8_9HEXA</name>
<keyword evidence="1" id="KW-1133">Transmembrane helix</keyword>
<sequence length="709" mass="82495">MQHFVFCLVYVIFIQFSTAHLQLKPNNPGIGLVQEIVKQKKNCLFRFAIVNNIQIVEFEKIQTPMTLIEIPVPTSLTPENIHLKNYPTIGNTTKFMKNCLVFVYLSSMQDLTVQVREINGRHLPCPNFAFDNTMVVLREVSFMKPQYYFLFGDDFRFYELIKNMPRTGEALTNPLKEVFKHLSTIFVLLYHKNRKDFGQVYQGWFFCPFCKVDQSFVSRQLLKTFEFQCDLKDGPSKCHEVLTACYSKSIKGRVGWFRKNNFQSQRDLNLIRFIFAYENYSMDFAPWSTEAHLYPSLKMVEGKNAKLDDQSLAFFPLGYTGMFKFVTSEGVQEIKTTFNNFFAPFDTWVWAMLLTFTAALSGLISIVQGYLTSDFKLGSAITKASFWLYSGFVDQGMAANGQMGPRLFQNKKVWKNFLRKILGIWLLLGFLISNGYKSIIKSNYALKFPYTTTYKTISELQDFVLYSPLTCPQKSLMEEAYQHDKIIYDHAIMCTKNCTKNPNFKLFTEIHEFREVVKKLHGDSSVKAENLKQRLDTLLYYCDITDIPFVIRNFLDKPKTAFVTSETSMRGYWRGFQEYMRNENTEPKFVHNMKTTDTYMASLIGLVISSGLDPQHHWVEQRVKTILSSGMYSFWEMSEKRLSRGSVLEAEDPVSKSQPKPLSFTETDIHLVFIVLLLFLSCSYFAWLAELVWHFLGKTFSLPNKNEER</sequence>
<evidence type="ECO:0000313" key="3">
    <source>
        <dbReference type="EMBL" id="CAG7836467.1"/>
    </source>
</evidence>
<dbReference type="AlphaFoldDB" id="A0A8J2LTU8"/>
<organism evidence="3 4">
    <name type="scientific">Allacma fusca</name>
    <dbReference type="NCBI Taxonomy" id="39272"/>
    <lineage>
        <taxon>Eukaryota</taxon>
        <taxon>Metazoa</taxon>
        <taxon>Ecdysozoa</taxon>
        <taxon>Arthropoda</taxon>
        <taxon>Hexapoda</taxon>
        <taxon>Collembola</taxon>
        <taxon>Symphypleona</taxon>
        <taxon>Sminthuridae</taxon>
        <taxon>Allacma</taxon>
    </lineage>
</organism>
<dbReference type="EMBL" id="CAJVCH010571040">
    <property type="protein sequence ID" value="CAG7836467.1"/>
    <property type="molecule type" value="Genomic_DNA"/>
</dbReference>
<feature type="transmembrane region" description="Helical" evidence="1">
    <location>
        <begin position="417"/>
        <end position="436"/>
    </location>
</feature>
<feature type="transmembrane region" description="Helical" evidence="1">
    <location>
        <begin position="348"/>
        <end position="371"/>
    </location>
</feature>
<keyword evidence="1" id="KW-0472">Membrane</keyword>